<dbReference type="InterPro" id="IPR010686">
    <property type="entry name" value="OBAP-like"/>
</dbReference>
<proteinExistence type="inferred from homology"/>
<dbReference type="PANTHER" id="PTHR31360">
    <property type="match status" value="1"/>
</dbReference>
<sequence>MAHQPAFAPIANINEALHAFHVTAHDRNKVTPAAHYCACLPAKETSMGHATPAHGMRQCLLYSDTSSDAKLIGVEFLIEEADFVSLPAEEKRFWHSHCHEVESGLLCALAVGGVSGAAAGVASALSVHASGGMLDSIERPYLEQIYKMYGKIFHFYDDPSKEAIPLGPPTLMMSTTRAHPSLVSPTSPLHKLLDARDAELDINTPRKAAERAQWLPEFCARLDTEKKKGQQDGGRGIAEGADMWEKTGRVPKLVEKEVEVKMEEVA</sequence>
<evidence type="ECO:0000313" key="3">
    <source>
        <dbReference type="Proteomes" id="UP000077521"/>
    </source>
</evidence>
<reference evidence="2" key="1">
    <citation type="submission" date="2016-04" db="EMBL/GenBank/DDBJ databases">
        <authorList>
            <person name="Nguyen H.D."/>
            <person name="Samba Siva P."/>
            <person name="Cullis J."/>
            <person name="Levesque C.A."/>
            <person name="Hambleton S."/>
        </authorList>
    </citation>
    <scope>NUCLEOTIDE SEQUENCE</scope>
    <source>
        <strain evidence="2">DAOMC 236416</strain>
    </source>
</reference>
<accession>A0A177THI2</accession>
<gene>
    <name evidence="2" type="ORF">A4X13_0g2883</name>
</gene>
<dbReference type="Proteomes" id="UP000077521">
    <property type="component" value="Unassembled WGS sequence"/>
</dbReference>
<name>A0A177THI2_9BASI</name>
<dbReference type="AlphaFoldDB" id="A0A177THI2"/>
<dbReference type="PANTHER" id="PTHR31360:SF0">
    <property type="entry name" value="OIL BODY-ASSOCIATED PROTEIN 1B"/>
    <property type="match status" value="1"/>
</dbReference>
<dbReference type="EMBL" id="LWDF02000148">
    <property type="protein sequence ID" value="KAE8255876.1"/>
    <property type="molecule type" value="Genomic_DNA"/>
</dbReference>
<reference evidence="2" key="2">
    <citation type="journal article" date="2019" name="IMA Fungus">
        <title>Genome sequencing and comparison of five Tilletia species to identify candidate genes for the detection of regulated species infecting wheat.</title>
        <authorList>
            <person name="Nguyen H.D.T."/>
            <person name="Sultana T."/>
            <person name="Kesanakurti P."/>
            <person name="Hambleton S."/>
        </authorList>
    </citation>
    <scope>NUCLEOTIDE SEQUENCE</scope>
    <source>
        <strain evidence="2">DAOMC 236416</strain>
    </source>
</reference>
<dbReference type="Pfam" id="PF06884">
    <property type="entry name" value="DUF1264"/>
    <property type="match status" value="1"/>
</dbReference>
<protein>
    <submittedName>
        <fullName evidence="2">Uncharacterized protein</fullName>
    </submittedName>
</protein>
<evidence type="ECO:0000256" key="1">
    <source>
        <dbReference type="ARBA" id="ARBA00009740"/>
    </source>
</evidence>
<comment type="similarity">
    <text evidence="1">Belongs to the OBAP family.</text>
</comment>
<evidence type="ECO:0000313" key="2">
    <source>
        <dbReference type="EMBL" id="KAE8255876.1"/>
    </source>
</evidence>
<organism evidence="2 3">
    <name type="scientific">Tilletia indica</name>
    <dbReference type="NCBI Taxonomy" id="43049"/>
    <lineage>
        <taxon>Eukaryota</taxon>
        <taxon>Fungi</taxon>
        <taxon>Dikarya</taxon>
        <taxon>Basidiomycota</taxon>
        <taxon>Ustilaginomycotina</taxon>
        <taxon>Exobasidiomycetes</taxon>
        <taxon>Tilletiales</taxon>
        <taxon>Tilletiaceae</taxon>
        <taxon>Tilletia</taxon>
    </lineage>
</organism>
<keyword evidence="3" id="KW-1185">Reference proteome</keyword>
<comment type="caution">
    <text evidence="2">The sequence shown here is derived from an EMBL/GenBank/DDBJ whole genome shotgun (WGS) entry which is preliminary data.</text>
</comment>